<proteinExistence type="predicted"/>
<organism evidence="2 3">
    <name type="scientific">Comamonas nitrativorans</name>
    <dbReference type="NCBI Taxonomy" id="108437"/>
    <lineage>
        <taxon>Bacteria</taxon>
        <taxon>Pseudomonadati</taxon>
        <taxon>Pseudomonadota</taxon>
        <taxon>Betaproteobacteria</taxon>
        <taxon>Burkholderiales</taxon>
        <taxon>Comamonadaceae</taxon>
        <taxon>Comamonas</taxon>
    </lineage>
</organism>
<feature type="transmembrane region" description="Helical" evidence="1">
    <location>
        <begin position="440"/>
        <end position="462"/>
    </location>
</feature>
<name>A0ABV9GWG0_9BURK</name>
<evidence type="ECO:0000313" key="2">
    <source>
        <dbReference type="EMBL" id="MFC4621879.1"/>
    </source>
</evidence>
<evidence type="ECO:0000256" key="1">
    <source>
        <dbReference type="SAM" id="Phobius"/>
    </source>
</evidence>
<dbReference type="PIRSF" id="PIRSF015380">
    <property type="entry name" value="Site-sp_rcmb"/>
    <property type="match status" value="1"/>
</dbReference>
<feature type="transmembrane region" description="Helical" evidence="1">
    <location>
        <begin position="600"/>
        <end position="624"/>
    </location>
</feature>
<sequence length="659" mass="73312">MRHSSYDLPRLLAELDPHAELAERHLWLLHLLQWLRSAAPSVEVALSKAESFVAAIEADPELRLRLQLWWQRFSGTVDITTLLADFGFAPRTAMVTELADRLRLKLLPGTPETIDASELFSIALPHEFDARWLTALPEPLLQRLAALLTPPDAQQGIGFWRHALLGAITYCAGQILANGFSPELRLRMSEEARDQQPFHALIHDVENFRVEVVHGLRTPERLEQAEQRLRERLDACRAAIGTVYQHFADEGISVGLVFRLRQVRTRIVRVRQLLSCLTSEHPEQEAARLLAGFVSVGRDRRSLRHLWATNSSLLAAKVTERSAETGEHYISHNRNEYMEMVRRAAGGGLLMSATTLLKFGIAALAFSAFWGGFWAGVNYAISFVLIQLFHWTVATKQPAMTAPAMAAKLKDMQASDDVPATLQAFVDEVANLVRTQVAAILGNVLVVFPAALLLSLVVAQTFGSPPLTEEHAQEVLDSLHVLGPSALFAAFTGVLLFASSLIAGWVENWFVLHRLDSAIRYNPHFTRWLGRRRARRWGDFWRANISGFAANISLGLMLGLTPAIAGFFGLGLEVRHVTLSSGQLGAASATFGLDIVRHPAFWWALALLPVNGALNVLVSFYLAFRMALRAHNINGVERSRIYAAIRQRLRAKPASFFLP</sequence>
<protein>
    <submittedName>
        <fullName evidence="2">Site-specific recombinase</fullName>
    </submittedName>
</protein>
<feature type="transmembrane region" description="Helical" evidence="1">
    <location>
        <begin position="482"/>
        <end position="506"/>
    </location>
</feature>
<feature type="transmembrane region" description="Helical" evidence="1">
    <location>
        <begin position="372"/>
        <end position="391"/>
    </location>
</feature>
<dbReference type="Proteomes" id="UP001595967">
    <property type="component" value="Unassembled WGS sequence"/>
</dbReference>
<reference evidence="3" key="1">
    <citation type="journal article" date="2019" name="Int. J. Syst. Evol. Microbiol.">
        <title>The Global Catalogue of Microorganisms (GCM) 10K type strain sequencing project: providing services to taxonomists for standard genome sequencing and annotation.</title>
        <authorList>
            <consortium name="The Broad Institute Genomics Platform"/>
            <consortium name="The Broad Institute Genome Sequencing Center for Infectious Disease"/>
            <person name="Wu L."/>
            <person name="Ma J."/>
        </authorList>
    </citation>
    <scope>NUCLEOTIDE SEQUENCE [LARGE SCALE GENOMIC DNA]</scope>
    <source>
        <strain evidence="3">JCM 11650</strain>
    </source>
</reference>
<feature type="transmembrane region" description="Helical" evidence="1">
    <location>
        <begin position="344"/>
        <end position="366"/>
    </location>
</feature>
<dbReference type="Pfam" id="PF10136">
    <property type="entry name" value="SpecificRecomb"/>
    <property type="match status" value="1"/>
</dbReference>
<keyword evidence="3" id="KW-1185">Reference proteome</keyword>
<gene>
    <name evidence="2" type="ORF">ACFO3A_06570</name>
</gene>
<dbReference type="EMBL" id="JBHSEW010000005">
    <property type="protein sequence ID" value="MFC4621879.1"/>
    <property type="molecule type" value="Genomic_DNA"/>
</dbReference>
<keyword evidence="1" id="KW-1133">Transmembrane helix</keyword>
<comment type="caution">
    <text evidence="2">The sequence shown here is derived from an EMBL/GenBank/DDBJ whole genome shotgun (WGS) entry which is preliminary data.</text>
</comment>
<evidence type="ECO:0000313" key="3">
    <source>
        <dbReference type="Proteomes" id="UP001595967"/>
    </source>
</evidence>
<dbReference type="RefSeq" id="WP_377725021.1">
    <property type="nucleotide sequence ID" value="NZ_JBHSEW010000005.1"/>
</dbReference>
<dbReference type="InterPro" id="IPR011385">
    <property type="entry name" value="Site-sp_rcmbase"/>
</dbReference>
<keyword evidence="1" id="KW-0472">Membrane</keyword>
<accession>A0ABV9GWG0</accession>
<keyword evidence="1" id="KW-0812">Transmembrane</keyword>
<feature type="transmembrane region" description="Helical" evidence="1">
    <location>
        <begin position="541"/>
        <end position="570"/>
    </location>
</feature>